<dbReference type="RefSeq" id="WP_193902417.1">
    <property type="nucleotide sequence ID" value="NZ_CP063450.1"/>
</dbReference>
<keyword evidence="2" id="KW-1185">Reference proteome</keyword>
<accession>A0A7M2XJ07</accession>
<sequence>MAYTRMDSTGDVSAKWNPVSREVAVTVGTGVGCMYLTVDETHQLMDELRVALRTAAEDEGSRP</sequence>
<evidence type="ECO:0000313" key="2">
    <source>
        <dbReference type="Proteomes" id="UP000593818"/>
    </source>
</evidence>
<gene>
    <name evidence="1" type="ORF">INP59_17085</name>
</gene>
<dbReference type="PROSITE" id="PS51257">
    <property type="entry name" value="PROKAR_LIPOPROTEIN"/>
    <property type="match status" value="1"/>
</dbReference>
<protein>
    <submittedName>
        <fullName evidence="1">Uncharacterized protein</fullName>
    </submittedName>
</protein>
<evidence type="ECO:0000313" key="1">
    <source>
        <dbReference type="EMBL" id="QOV97637.1"/>
    </source>
</evidence>
<name>A0A7M2XJ07_9NOCA</name>
<dbReference type="EMBL" id="CP063450">
    <property type="protein sequence ID" value="QOV97637.1"/>
    <property type="molecule type" value="Genomic_DNA"/>
</dbReference>
<dbReference type="Proteomes" id="UP000593818">
    <property type="component" value="Chromosome"/>
</dbReference>
<organism evidence="1 2">
    <name type="scientific">Rhodococcus pyridinivorans</name>
    <dbReference type="NCBI Taxonomy" id="103816"/>
    <lineage>
        <taxon>Bacteria</taxon>
        <taxon>Bacillati</taxon>
        <taxon>Actinomycetota</taxon>
        <taxon>Actinomycetes</taxon>
        <taxon>Mycobacteriales</taxon>
        <taxon>Nocardiaceae</taxon>
        <taxon>Rhodococcus</taxon>
    </lineage>
</organism>
<reference evidence="1 2" key="1">
    <citation type="submission" date="2020-10" db="EMBL/GenBank/DDBJ databases">
        <title>Whole genome sequence of oil-degrading bacteria Rhodococcus pyridinivorans strain 5Ap.</title>
        <authorList>
            <person name="Akhremchuk A.E."/>
            <person name="Valentovich L.N."/>
            <person name="Charniauskaya M.I."/>
            <person name="Bukliarevich H.A."/>
            <person name="Titok M.A."/>
        </authorList>
    </citation>
    <scope>NUCLEOTIDE SEQUENCE [LARGE SCALE GENOMIC DNA]</scope>
    <source>
        <strain evidence="1 2">5Ap</strain>
    </source>
</reference>
<dbReference type="AlphaFoldDB" id="A0A7M2XJ07"/>
<proteinExistence type="predicted"/>